<dbReference type="PANTHER" id="PTHR10795">
    <property type="entry name" value="PROPROTEIN CONVERTASE SUBTILISIN/KEXIN"/>
    <property type="match status" value="1"/>
</dbReference>
<dbReference type="Pfam" id="PF00082">
    <property type="entry name" value="Peptidase_S8"/>
    <property type="match status" value="1"/>
</dbReference>
<dbReference type="AlphaFoldDB" id="A0A8T0SIH2"/>
<evidence type="ECO:0000259" key="9">
    <source>
        <dbReference type="Pfam" id="PF00082"/>
    </source>
</evidence>
<accession>A0A8T0SIH2</accession>
<evidence type="ECO:0000256" key="2">
    <source>
        <dbReference type="ARBA" id="ARBA00022670"/>
    </source>
</evidence>
<feature type="chain" id="PRO_5035882539" evidence="8">
    <location>
        <begin position="24"/>
        <end position="776"/>
    </location>
</feature>
<feature type="domain" description="Subtilisin-like protease fibronectin type-III" evidence="11">
    <location>
        <begin position="675"/>
        <end position="773"/>
    </location>
</feature>
<dbReference type="InterPro" id="IPR023828">
    <property type="entry name" value="Peptidase_S8_Ser-AS"/>
</dbReference>
<gene>
    <name evidence="12" type="ORF">PVAP13_5KG209600</name>
</gene>
<dbReference type="InterPro" id="IPR000209">
    <property type="entry name" value="Peptidase_S8/S53_dom"/>
</dbReference>
<dbReference type="InterPro" id="IPR045051">
    <property type="entry name" value="SBT"/>
</dbReference>
<dbReference type="SUPFAM" id="SSF52743">
    <property type="entry name" value="Subtilisin-like"/>
    <property type="match status" value="1"/>
</dbReference>
<keyword evidence="2 7" id="KW-0645">Protease</keyword>
<evidence type="ECO:0000256" key="1">
    <source>
        <dbReference type="ARBA" id="ARBA00011073"/>
    </source>
</evidence>
<name>A0A8T0SIH2_PANVG</name>
<dbReference type="Proteomes" id="UP000823388">
    <property type="component" value="Chromosome 5K"/>
</dbReference>
<dbReference type="PROSITE" id="PS00138">
    <property type="entry name" value="SUBTILASE_SER"/>
    <property type="match status" value="1"/>
</dbReference>
<feature type="active site" description="Charge relay system" evidence="6 7">
    <location>
        <position position="146"/>
    </location>
</feature>
<evidence type="ECO:0000313" key="12">
    <source>
        <dbReference type="EMBL" id="KAG2596895.1"/>
    </source>
</evidence>
<proteinExistence type="inferred from homology"/>
<feature type="active site" description="Charge relay system" evidence="6 7">
    <location>
        <position position="219"/>
    </location>
</feature>
<dbReference type="InterPro" id="IPR015500">
    <property type="entry name" value="Peptidase_S8_subtilisin-rel"/>
</dbReference>
<dbReference type="FunFam" id="3.30.70.80:FF:000002">
    <property type="entry name" value="Subtilisin-like protease SBT5.3"/>
    <property type="match status" value="1"/>
</dbReference>
<evidence type="ECO:0000256" key="6">
    <source>
        <dbReference type="PIRSR" id="PIRSR615500-1"/>
    </source>
</evidence>
<evidence type="ECO:0000256" key="8">
    <source>
        <dbReference type="SAM" id="SignalP"/>
    </source>
</evidence>
<dbReference type="OrthoDB" id="10256524at2759"/>
<evidence type="ECO:0000259" key="10">
    <source>
        <dbReference type="Pfam" id="PF05922"/>
    </source>
</evidence>
<comment type="caution">
    <text evidence="12">The sequence shown here is derived from an EMBL/GenBank/DDBJ whole genome shotgun (WGS) entry which is preliminary data.</text>
</comment>
<dbReference type="PROSITE" id="PS51892">
    <property type="entry name" value="SUBTILASE"/>
    <property type="match status" value="1"/>
</dbReference>
<dbReference type="GO" id="GO:0004252">
    <property type="term" value="F:serine-type endopeptidase activity"/>
    <property type="evidence" value="ECO:0007669"/>
    <property type="project" value="UniProtKB-UniRule"/>
</dbReference>
<dbReference type="Gene3D" id="2.60.40.2310">
    <property type="match status" value="1"/>
</dbReference>
<keyword evidence="13" id="KW-1185">Reference proteome</keyword>
<evidence type="ECO:0000256" key="4">
    <source>
        <dbReference type="ARBA" id="ARBA00022801"/>
    </source>
</evidence>
<feature type="active site" description="Charge relay system" evidence="6 7">
    <location>
        <position position="556"/>
    </location>
</feature>
<evidence type="ECO:0000259" key="11">
    <source>
        <dbReference type="Pfam" id="PF17766"/>
    </source>
</evidence>
<organism evidence="12 13">
    <name type="scientific">Panicum virgatum</name>
    <name type="common">Blackwell switchgrass</name>
    <dbReference type="NCBI Taxonomy" id="38727"/>
    <lineage>
        <taxon>Eukaryota</taxon>
        <taxon>Viridiplantae</taxon>
        <taxon>Streptophyta</taxon>
        <taxon>Embryophyta</taxon>
        <taxon>Tracheophyta</taxon>
        <taxon>Spermatophyta</taxon>
        <taxon>Magnoliopsida</taxon>
        <taxon>Liliopsida</taxon>
        <taxon>Poales</taxon>
        <taxon>Poaceae</taxon>
        <taxon>PACMAD clade</taxon>
        <taxon>Panicoideae</taxon>
        <taxon>Panicodae</taxon>
        <taxon>Paniceae</taxon>
        <taxon>Panicinae</taxon>
        <taxon>Panicum</taxon>
        <taxon>Panicum sect. Hiantes</taxon>
    </lineage>
</organism>
<dbReference type="CDD" id="cd04852">
    <property type="entry name" value="Peptidases_S8_3"/>
    <property type="match status" value="1"/>
</dbReference>
<dbReference type="Gene3D" id="3.40.50.200">
    <property type="entry name" value="Peptidase S8/S53 domain"/>
    <property type="match status" value="1"/>
</dbReference>
<dbReference type="InterPro" id="IPR036852">
    <property type="entry name" value="Peptidase_S8/S53_dom_sf"/>
</dbReference>
<dbReference type="PRINTS" id="PR00723">
    <property type="entry name" value="SUBTILISIN"/>
</dbReference>
<dbReference type="InterPro" id="IPR041469">
    <property type="entry name" value="Subtilisin-like_FN3"/>
</dbReference>
<evidence type="ECO:0000256" key="7">
    <source>
        <dbReference type="PROSITE-ProRule" id="PRU01240"/>
    </source>
</evidence>
<feature type="signal peptide" evidence="8">
    <location>
        <begin position="1"/>
        <end position="23"/>
    </location>
</feature>
<protein>
    <submittedName>
        <fullName evidence="12">Uncharacterized protein</fullName>
    </submittedName>
</protein>
<dbReference type="InterPro" id="IPR034197">
    <property type="entry name" value="Peptidases_S8_3"/>
</dbReference>
<dbReference type="Gene3D" id="3.30.70.80">
    <property type="entry name" value="Peptidase S8 propeptide/proteinase inhibitor I9"/>
    <property type="match status" value="1"/>
</dbReference>
<comment type="similarity">
    <text evidence="1 7">Belongs to the peptidase S8 family.</text>
</comment>
<evidence type="ECO:0000256" key="5">
    <source>
        <dbReference type="ARBA" id="ARBA00022825"/>
    </source>
</evidence>
<dbReference type="InterPro" id="IPR037045">
    <property type="entry name" value="S8pro/Inhibitor_I9_sf"/>
</dbReference>
<feature type="domain" description="Inhibitor I9" evidence="10">
    <location>
        <begin position="32"/>
        <end position="113"/>
    </location>
</feature>
<dbReference type="FunFam" id="3.40.50.200:FF:000006">
    <property type="entry name" value="Subtilisin-like protease SBT1.5"/>
    <property type="match status" value="1"/>
</dbReference>
<feature type="domain" description="Peptidase S8/S53" evidence="9">
    <location>
        <begin position="139"/>
        <end position="594"/>
    </location>
</feature>
<dbReference type="EMBL" id="CM029045">
    <property type="protein sequence ID" value="KAG2596895.1"/>
    <property type="molecule type" value="Genomic_DNA"/>
</dbReference>
<reference evidence="12" key="1">
    <citation type="submission" date="2020-05" db="EMBL/GenBank/DDBJ databases">
        <title>WGS assembly of Panicum virgatum.</title>
        <authorList>
            <person name="Lovell J.T."/>
            <person name="Jenkins J."/>
            <person name="Shu S."/>
            <person name="Juenger T.E."/>
            <person name="Schmutz J."/>
        </authorList>
    </citation>
    <scope>NUCLEOTIDE SEQUENCE</scope>
    <source>
        <strain evidence="12">AP13</strain>
    </source>
</reference>
<dbReference type="InterPro" id="IPR010259">
    <property type="entry name" value="S8pro/Inhibitor_I9"/>
</dbReference>
<keyword evidence="5 7" id="KW-0720">Serine protease</keyword>
<evidence type="ECO:0000313" key="13">
    <source>
        <dbReference type="Proteomes" id="UP000823388"/>
    </source>
</evidence>
<evidence type="ECO:0000256" key="3">
    <source>
        <dbReference type="ARBA" id="ARBA00022729"/>
    </source>
</evidence>
<dbReference type="CDD" id="cd02120">
    <property type="entry name" value="PA_subtilisin_like"/>
    <property type="match status" value="1"/>
</dbReference>
<dbReference type="Gene3D" id="3.50.30.30">
    <property type="match status" value="1"/>
</dbReference>
<dbReference type="Pfam" id="PF17766">
    <property type="entry name" value="fn3_6"/>
    <property type="match status" value="1"/>
</dbReference>
<keyword evidence="4 7" id="KW-0378">Hydrolase</keyword>
<dbReference type="Pfam" id="PF05922">
    <property type="entry name" value="Inhibitor_I9"/>
    <property type="match status" value="1"/>
</dbReference>
<keyword evidence="3 8" id="KW-0732">Signal</keyword>
<sequence length="776" mass="79859">MVNTGRFVILVLAYRFLVPILSAEPDHAARESYVVYMGSPSGGGGDLEAVQADHLQMLSSVVPSGEQGRAALTQSYHHAFQGFAAVLTDKEAAALSGHERVVSVFKDRALQLHTTRSWGFLEAQSGLQSGRLVRRASGDVIIGVIDTGVWPESPSFDDAGMREVPARWRGVCMEGPDFNKTSCNKKLIGARYYGVQPEASTAASHAAAAAGSPRDTVGHGTHTASTAAGAVVAGAGYYGLARGAARGGAPASRVAVYRACSLGGCTSSAVLKAIDDAVADGVDVVSVSIGMTSAFQSDFLADPIALGAFHAHQRGVLVVCSGGNDGPNPYTVVNSAPWILTVAASSIDRSFQSRIVLGNGAVVKGVAINFSNHSLGGGQYPLVFGAQAAARYAPLSEASNCYPGSLDAQKVAGKIVVCVSTDPMVSRRVKKLVAEGSGARGLVLVGDAERDVPFVAGGFALSQVGTDAGAQILEYINSTKNPTAVILPTEDDEDFKPAPVVASFSARGPGMTESILKPDLMAPGVSILAATIPSAERDDVPPGKKPSAYAIKSGTSMACPHVAGAAAFVKSAHPGWTPSMIRSALMTTATTTNNLGKPVASSTGAAATGHDMGAGEMNPLRALSPGLVFDTGARDYLNFLCYYGYKEQQVRRVSGDARFSCPAGAPSPDLIAAGVNYPSISVPRLRRGAPATVARTAINVGPSNATSAAAVEAPPGVAVRVSPDRLMFSGRWTAARYEVTFRVAAGAGVGKGYAHGAVTWSDGAHSVRTPFAVSVL</sequence>
<dbReference type="GO" id="GO:0006508">
    <property type="term" value="P:proteolysis"/>
    <property type="evidence" value="ECO:0007669"/>
    <property type="project" value="UniProtKB-KW"/>
</dbReference>